<reference evidence="2" key="1">
    <citation type="submission" date="2023-07" db="EMBL/GenBank/DDBJ databases">
        <authorList>
            <consortium name="CYATHOMIX"/>
        </authorList>
    </citation>
    <scope>NUCLEOTIDE SEQUENCE</scope>
    <source>
        <strain evidence="2">N/A</strain>
    </source>
</reference>
<evidence type="ECO:0000313" key="2">
    <source>
        <dbReference type="EMBL" id="CAJ0608709.1"/>
    </source>
</evidence>
<feature type="region of interest" description="Disordered" evidence="1">
    <location>
        <begin position="45"/>
        <end position="88"/>
    </location>
</feature>
<name>A0AA36HDB2_CYLNA</name>
<dbReference type="EMBL" id="CATQJL010000326">
    <property type="protein sequence ID" value="CAJ0608709.1"/>
    <property type="molecule type" value="Genomic_DNA"/>
</dbReference>
<comment type="caution">
    <text evidence="2">The sequence shown here is derived from an EMBL/GenBank/DDBJ whole genome shotgun (WGS) entry which is preliminary data.</text>
</comment>
<evidence type="ECO:0000313" key="3">
    <source>
        <dbReference type="Proteomes" id="UP001176961"/>
    </source>
</evidence>
<gene>
    <name evidence="2" type="ORF">CYNAS_LOCUS20692</name>
</gene>
<accession>A0AA36HDB2</accession>
<dbReference type="Proteomes" id="UP001176961">
    <property type="component" value="Unassembled WGS sequence"/>
</dbReference>
<keyword evidence="3" id="KW-1185">Reference proteome</keyword>
<evidence type="ECO:0000256" key="1">
    <source>
        <dbReference type="SAM" id="MobiDB-lite"/>
    </source>
</evidence>
<sequence length="88" mass="10146">MRRPPVEREHPAYGPCKKFLNYLRNTWLDGPFNVVQVYGRCPANNQHRRELPRKAQKNSRQETFTPSAVDTGLPQLYTSGKGDFGKNN</sequence>
<protein>
    <submittedName>
        <fullName evidence="2">Uncharacterized protein</fullName>
    </submittedName>
</protein>
<proteinExistence type="predicted"/>
<organism evidence="2 3">
    <name type="scientific">Cylicocyclus nassatus</name>
    <name type="common">Nematode worm</name>
    <dbReference type="NCBI Taxonomy" id="53992"/>
    <lineage>
        <taxon>Eukaryota</taxon>
        <taxon>Metazoa</taxon>
        <taxon>Ecdysozoa</taxon>
        <taxon>Nematoda</taxon>
        <taxon>Chromadorea</taxon>
        <taxon>Rhabditida</taxon>
        <taxon>Rhabditina</taxon>
        <taxon>Rhabditomorpha</taxon>
        <taxon>Strongyloidea</taxon>
        <taxon>Strongylidae</taxon>
        <taxon>Cylicocyclus</taxon>
    </lineage>
</organism>
<dbReference type="AlphaFoldDB" id="A0AA36HDB2"/>